<evidence type="ECO:0000313" key="1">
    <source>
        <dbReference type="EnsemblPlants" id="AVESA.00010b.r2.4DG0740720.2.CDS"/>
    </source>
</evidence>
<proteinExistence type="predicted"/>
<accession>A0ACD5X4U1</accession>
<reference evidence="1" key="1">
    <citation type="submission" date="2021-05" db="EMBL/GenBank/DDBJ databases">
        <authorList>
            <person name="Scholz U."/>
            <person name="Mascher M."/>
            <person name="Fiebig A."/>
        </authorList>
    </citation>
    <scope>NUCLEOTIDE SEQUENCE [LARGE SCALE GENOMIC DNA]</scope>
</reference>
<name>A0ACD5X4U1_AVESA</name>
<keyword evidence="2" id="KW-1185">Reference proteome</keyword>
<dbReference type="EnsemblPlants" id="AVESA.00010b.r2.4DG0740720.2">
    <property type="protein sequence ID" value="AVESA.00010b.r2.4DG0740720.2.CDS"/>
    <property type="gene ID" value="AVESA.00010b.r2.4DG0740720"/>
</dbReference>
<protein>
    <submittedName>
        <fullName evidence="1">Uncharacterized protein</fullName>
    </submittedName>
</protein>
<dbReference type="Proteomes" id="UP001732700">
    <property type="component" value="Chromosome 4D"/>
</dbReference>
<evidence type="ECO:0000313" key="2">
    <source>
        <dbReference type="Proteomes" id="UP001732700"/>
    </source>
</evidence>
<sequence>MSNPYDPCKRKKLVRQMKSGSIKKPNTSYVDSSSSSGDYPIESSESEGSDECQRDLSSRHGKQVIETAPSDELTEYNSSDDDSTEPGCVQMPSKDYCKENGYVLQGKFDLTEGQWEKLDALVRKVQPEIPLLVVMMKKTNVKLDALEILKDYAIKHFPQKNQTIRLMLPGKSKDWSCDFHIRADGSGQNLYLGNFICDNRVCAGYLCIFQPVTKADQRRFMVTVHLLREASIGRYPLGRNDIGRNHGIIQKKLADSVDTPKGYEDDDTKQPSGRKRYASGQTGSSRGHRKNTKKAANSTSFEKSGHNSPFEYDSFESGDNRTPRGPNYGLSLGSYLSGAQYEKVTAHVERIQSETSVFIAVMSQRDVELPSPLLNISEEHAIAHFPPESVTVTLQRPGKCNKWHPRFYMAKDRRQYVLTVHWLDFICDNSVQEGDICIFVPEKGGGRSKFTVHLLRREKTHLRGGTGGGKGAGSHQGKTNKNIASPAHIMEESTEGEKDSSESNMHSVSDERLETENCDGPPEPPYILPGKSALSPSQEKIVKAKVQAIQSEVPIYVSIMKKSNVGAIRNHTLELGSRYVTAFLPRRTQMMVLQCHGKVWETKMVHRNGKRWFLSGGWSKFARDNRLRIGDICLFELRTNKKTLTMRVHIVVSK</sequence>
<reference evidence="1" key="2">
    <citation type="submission" date="2025-09" db="UniProtKB">
        <authorList>
            <consortium name="EnsemblPlants"/>
        </authorList>
    </citation>
    <scope>IDENTIFICATION</scope>
</reference>
<organism evidence="1 2">
    <name type="scientific">Avena sativa</name>
    <name type="common">Oat</name>
    <dbReference type="NCBI Taxonomy" id="4498"/>
    <lineage>
        <taxon>Eukaryota</taxon>
        <taxon>Viridiplantae</taxon>
        <taxon>Streptophyta</taxon>
        <taxon>Embryophyta</taxon>
        <taxon>Tracheophyta</taxon>
        <taxon>Spermatophyta</taxon>
        <taxon>Magnoliopsida</taxon>
        <taxon>Liliopsida</taxon>
        <taxon>Poales</taxon>
        <taxon>Poaceae</taxon>
        <taxon>BOP clade</taxon>
        <taxon>Pooideae</taxon>
        <taxon>Poodae</taxon>
        <taxon>Poeae</taxon>
        <taxon>Poeae Chloroplast Group 1 (Aveneae type)</taxon>
        <taxon>Aveninae</taxon>
        <taxon>Avena</taxon>
    </lineage>
</organism>